<gene>
    <name evidence="2" type="ORF">CEXT_519871</name>
</gene>
<sequence length="96" mass="10724">MQSENLFQNNLSQGAKKHNKTASAAAQLHRRQVTPSSTASTNNGVMQVIKHQKKTERKCSPKRRTEDEATPKKNNFCAPSISLLRKLITPEQKPSP</sequence>
<evidence type="ECO:0000313" key="3">
    <source>
        <dbReference type="Proteomes" id="UP001054945"/>
    </source>
</evidence>
<feature type="compositionally biased region" description="Polar residues" evidence="1">
    <location>
        <begin position="1"/>
        <end position="13"/>
    </location>
</feature>
<organism evidence="2 3">
    <name type="scientific">Caerostris extrusa</name>
    <name type="common">Bark spider</name>
    <name type="synonym">Caerostris bankana</name>
    <dbReference type="NCBI Taxonomy" id="172846"/>
    <lineage>
        <taxon>Eukaryota</taxon>
        <taxon>Metazoa</taxon>
        <taxon>Ecdysozoa</taxon>
        <taxon>Arthropoda</taxon>
        <taxon>Chelicerata</taxon>
        <taxon>Arachnida</taxon>
        <taxon>Araneae</taxon>
        <taxon>Araneomorphae</taxon>
        <taxon>Entelegynae</taxon>
        <taxon>Araneoidea</taxon>
        <taxon>Araneidae</taxon>
        <taxon>Caerostris</taxon>
    </lineage>
</organism>
<evidence type="ECO:0000256" key="1">
    <source>
        <dbReference type="SAM" id="MobiDB-lite"/>
    </source>
</evidence>
<dbReference type="AlphaFoldDB" id="A0AAV4W150"/>
<name>A0AAV4W150_CAEEX</name>
<feature type="region of interest" description="Disordered" evidence="1">
    <location>
        <begin position="1"/>
        <end position="96"/>
    </location>
</feature>
<protein>
    <submittedName>
        <fullName evidence="2">Uncharacterized protein</fullName>
    </submittedName>
</protein>
<feature type="compositionally biased region" description="Polar residues" evidence="1">
    <location>
        <begin position="33"/>
        <end position="45"/>
    </location>
</feature>
<accession>A0AAV4W150</accession>
<dbReference type="EMBL" id="BPLR01015393">
    <property type="protein sequence ID" value="GIY75815.1"/>
    <property type="molecule type" value="Genomic_DNA"/>
</dbReference>
<comment type="caution">
    <text evidence="2">The sequence shown here is derived from an EMBL/GenBank/DDBJ whole genome shotgun (WGS) entry which is preliminary data.</text>
</comment>
<dbReference type="Proteomes" id="UP001054945">
    <property type="component" value="Unassembled WGS sequence"/>
</dbReference>
<evidence type="ECO:0000313" key="2">
    <source>
        <dbReference type="EMBL" id="GIY75815.1"/>
    </source>
</evidence>
<keyword evidence="3" id="KW-1185">Reference proteome</keyword>
<proteinExistence type="predicted"/>
<reference evidence="2 3" key="1">
    <citation type="submission" date="2021-06" db="EMBL/GenBank/DDBJ databases">
        <title>Caerostris extrusa draft genome.</title>
        <authorList>
            <person name="Kono N."/>
            <person name="Arakawa K."/>
        </authorList>
    </citation>
    <scope>NUCLEOTIDE SEQUENCE [LARGE SCALE GENOMIC DNA]</scope>
</reference>
<feature type="compositionally biased region" description="Basic and acidic residues" evidence="1">
    <location>
        <begin position="57"/>
        <end position="71"/>
    </location>
</feature>